<dbReference type="Proteomes" id="UP000675047">
    <property type="component" value="Unassembled WGS sequence"/>
</dbReference>
<dbReference type="EMBL" id="JAGFBV010000039">
    <property type="protein sequence ID" value="MBP4139882.1"/>
    <property type="molecule type" value="Genomic_DNA"/>
</dbReference>
<name>A0A940XC19_9FLAO</name>
<keyword evidence="2" id="KW-1185">Reference proteome</keyword>
<sequence length="281" mass="32810">MDLHKIFLDDSLYTEYDINSFTEEELLNILFHNESSTVNKIKTLDSYCPICEKETTLISSDITTSNFREVLLQINERYIGSESNLNTFLEECGTFERIFKCPRPNSNSTHSHIYIFRIKNSKLIKIGQSPSLADLAKKEIEKYRAFNENIYKELNRAIGLSSYGIGVGSFVYLRRIIEKHIVSPILQDLLEKGDITEDDLFQSDFKKKIDLAKNYLPEFLIENKKIYSILSKGIHQLEEKECNYLFPILKTSIEIILDEKIEKQKRELKNKLIAQQLNNFK</sequence>
<dbReference type="RefSeq" id="WP_210668030.1">
    <property type="nucleotide sequence ID" value="NZ_JAGFBV010000039.1"/>
</dbReference>
<evidence type="ECO:0000313" key="2">
    <source>
        <dbReference type="Proteomes" id="UP000675047"/>
    </source>
</evidence>
<accession>A0A940XC19</accession>
<reference evidence="1 2" key="1">
    <citation type="submission" date="2021-03" db="EMBL/GenBank/DDBJ databases">
        <title>Flavobacterium Flabelliformis Sp. Nov. And Flavobacterium Geliluteum Sp. Nov., Two Novel Multidrug Resistant Psychrophilic Species Isolated From Antarctica.</title>
        <authorList>
            <person name="Kralova S."/>
            <person name="Busse H.J."/>
            <person name="Bezdicek M."/>
            <person name="Nykrynova M."/>
            <person name="Kroupova E."/>
            <person name="Krsek D."/>
            <person name="Sedlacek I."/>
        </authorList>
    </citation>
    <scope>NUCLEOTIDE SEQUENCE [LARGE SCALE GENOMIC DNA]</scope>
    <source>
        <strain evidence="1 2">P7388</strain>
    </source>
</reference>
<comment type="caution">
    <text evidence="1">The sequence shown here is derived from an EMBL/GenBank/DDBJ whole genome shotgun (WGS) entry which is preliminary data.</text>
</comment>
<organism evidence="1 2">
    <name type="scientific">Flavobacterium geliluteum</name>
    <dbReference type="NCBI Taxonomy" id="2816120"/>
    <lineage>
        <taxon>Bacteria</taxon>
        <taxon>Pseudomonadati</taxon>
        <taxon>Bacteroidota</taxon>
        <taxon>Flavobacteriia</taxon>
        <taxon>Flavobacteriales</taxon>
        <taxon>Flavobacteriaceae</taxon>
        <taxon>Flavobacterium</taxon>
    </lineage>
</organism>
<evidence type="ECO:0000313" key="1">
    <source>
        <dbReference type="EMBL" id="MBP4139882.1"/>
    </source>
</evidence>
<proteinExistence type="predicted"/>
<dbReference type="AlphaFoldDB" id="A0A940XC19"/>
<gene>
    <name evidence="1" type="ORF">J3495_17555</name>
</gene>
<protein>
    <submittedName>
        <fullName evidence="1">Uncharacterized protein</fullName>
    </submittedName>
</protein>